<accession>A0AAX2CGX4</accession>
<organism evidence="1 2">
    <name type="scientific">Bacillus cytotoxicus</name>
    <dbReference type="NCBI Taxonomy" id="580165"/>
    <lineage>
        <taxon>Bacteria</taxon>
        <taxon>Bacillati</taxon>
        <taxon>Bacillota</taxon>
        <taxon>Bacilli</taxon>
        <taxon>Bacillales</taxon>
        <taxon>Bacillaceae</taxon>
        <taxon>Bacillus</taxon>
        <taxon>Bacillus cereus group</taxon>
    </lineage>
</organism>
<dbReference type="EMBL" id="FMIK01000024">
    <property type="protein sequence ID" value="SCL91713.1"/>
    <property type="molecule type" value="Genomic_DNA"/>
</dbReference>
<evidence type="ECO:0000313" key="1">
    <source>
        <dbReference type="EMBL" id="SCL91713.1"/>
    </source>
</evidence>
<reference evidence="1 2" key="1">
    <citation type="submission" date="2016-08" db="EMBL/GenBank/DDBJ databases">
        <authorList>
            <person name="Loux V."/>
            <person name="Rue O."/>
        </authorList>
    </citation>
    <scope>NUCLEOTIDE SEQUENCE [LARGE SCALE GENOMIC DNA]</scope>
    <source>
        <strain evidence="1 2">AFSSA_08CEB44bac</strain>
    </source>
</reference>
<dbReference type="AlphaFoldDB" id="A0AAX2CGX4"/>
<dbReference type="RefSeq" id="WP_087098622.1">
    <property type="nucleotide sequence ID" value="NZ_CP066179.1"/>
</dbReference>
<proteinExistence type="predicted"/>
<name>A0AAX2CGX4_9BACI</name>
<sequence length="126" mass="14170">MKIERTVYYAKGKILKNKLSEESVDHISKTLDMGHGLVEAAQPGTFSLDKVIYPADNGEGVDVESTVENKVILHSFFDTLQHSELIVWDMHSKGIRQENIGKRIGKSQVQVSRIVKRMNKRATAFG</sequence>
<comment type="caution">
    <text evidence="1">The sequence shown here is derived from an EMBL/GenBank/DDBJ whole genome shotgun (WGS) entry which is preliminary data.</text>
</comment>
<protein>
    <submittedName>
        <fullName evidence="1">Sporulation sigma factor SigF</fullName>
    </submittedName>
</protein>
<evidence type="ECO:0000313" key="2">
    <source>
        <dbReference type="Proteomes" id="UP000242164"/>
    </source>
</evidence>
<gene>
    <name evidence="1" type="ORF">BCB44BAC_01922</name>
</gene>
<dbReference type="Proteomes" id="UP000242164">
    <property type="component" value="Unassembled WGS sequence"/>
</dbReference>